<dbReference type="Proteomes" id="UP001595821">
    <property type="component" value="Unassembled WGS sequence"/>
</dbReference>
<dbReference type="SUPFAM" id="SSF51126">
    <property type="entry name" value="Pectin lyase-like"/>
    <property type="match status" value="1"/>
</dbReference>
<dbReference type="SMART" id="SM00710">
    <property type="entry name" value="PbH1"/>
    <property type="match status" value="4"/>
</dbReference>
<reference evidence="3 4" key="1">
    <citation type="journal article" date="2014" name="Int. J. Syst. Evol. Microbiol.">
        <title>Complete genome sequence of Corynebacterium casei LMG S-19264T (=DSM 44701T), isolated from a smear-ripened cheese.</title>
        <authorList>
            <consortium name="US DOE Joint Genome Institute (JGI-PGF)"/>
            <person name="Walter F."/>
            <person name="Albersmeier A."/>
            <person name="Kalinowski J."/>
            <person name="Ruckert C."/>
        </authorList>
    </citation>
    <scope>NUCLEOTIDE SEQUENCE [LARGE SCALE GENOMIC DNA]</scope>
    <source>
        <strain evidence="3 4">IBRC-M 10912</strain>
    </source>
</reference>
<protein>
    <submittedName>
        <fullName evidence="3">Right-handed parallel beta-helix repeat-containing protein</fullName>
    </submittedName>
</protein>
<dbReference type="InterPro" id="IPR012334">
    <property type="entry name" value="Pectin_lyas_fold"/>
</dbReference>
<dbReference type="InterPro" id="IPR011050">
    <property type="entry name" value="Pectin_lyase_fold/virulence"/>
</dbReference>
<dbReference type="EMBL" id="JBHSDJ010000130">
    <property type="protein sequence ID" value="MFC4249086.1"/>
    <property type="molecule type" value="Genomic_DNA"/>
</dbReference>
<accession>A0ABD5P4H4</accession>
<dbReference type="RefSeq" id="WP_246969883.1">
    <property type="nucleotide sequence ID" value="NZ_CP095397.1"/>
</dbReference>
<dbReference type="Pfam" id="PF13229">
    <property type="entry name" value="Beta_helix"/>
    <property type="match status" value="1"/>
</dbReference>
<proteinExistence type="predicted"/>
<comment type="caution">
    <text evidence="3">The sequence shown here is derived from an EMBL/GenBank/DDBJ whole genome shotgun (WGS) entry which is preliminary data.</text>
</comment>
<dbReference type="GeneID" id="71855504"/>
<dbReference type="InterPro" id="IPR006311">
    <property type="entry name" value="TAT_signal"/>
</dbReference>
<evidence type="ECO:0000313" key="3">
    <source>
        <dbReference type="EMBL" id="MFC4249086.1"/>
    </source>
</evidence>
<dbReference type="AlphaFoldDB" id="A0ABD5P4H4"/>
<evidence type="ECO:0000313" key="4">
    <source>
        <dbReference type="Proteomes" id="UP001595821"/>
    </source>
</evidence>
<dbReference type="PROSITE" id="PS51318">
    <property type="entry name" value="TAT"/>
    <property type="match status" value="1"/>
</dbReference>
<feature type="region of interest" description="Disordered" evidence="1">
    <location>
        <begin position="1"/>
        <end position="24"/>
    </location>
</feature>
<dbReference type="Gene3D" id="2.160.20.10">
    <property type="entry name" value="Single-stranded right-handed beta-helix, Pectin lyase-like"/>
    <property type="match status" value="1"/>
</dbReference>
<organism evidence="3 4">
    <name type="scientific">Natribaculum luteum</name>
    <dbReference type="NCBI Taxonomy" id="1586232"/>
    <lineage>
        <taxon>Archaea</taxon>
        <taxon>Methanobacteriati</taxon>
        <taxon>Methanobacteriota</taxon>
        <taxon>Stenosarchaea group</taxon>
        <taxon>Halobacteria</taxon>
        <taxon>Halobacteriales</taxon>
        <taxon>Natrialbaceae</taxon>
        <taxon>Natribaculum</taxon>
    </lineage>
</organism>
<gene>
    <name evidence="3" type="ORF">ACFOZ7_19500</name>
</gene>
<feature type="domain" description="Right handed beta helix" evidence="2">
    <location>
        <begin position="406"/>
        <end position="500"/>
    </location>
</feature>
<evidence type="ECO:0000256" key="1">
    <source>
        <dbReference type="SAM" id="MobiDB-lite"/>
    </source>
</evidence>
<dbReference type="InterPro" id="IPR006626">
    <property type="entry name" value="PbH1"/>
</dbReference>
<sequence>MADNQRSRRQTSDSSNGDSGGVPRRSYLRVLGALGGAGLVSAYATSDRSGVVAAQQDERADPRRLTVADSGTTVADGVSHLDFADGLSAVESEAGVRIDADGDSATNPHVVDVSDDLGVEPEQDDVWGAIYDHYSSFDDPTDRCHEYVIPSGTWYVETDDIELFAHEYFGVVGEPFAVLEVTDQDVDRMMTVGTIDESLPHAQRTVMKNLRVDIRGEYDTGIGRWHTYGYGHVENVELRGRRDRLNPEYGGDRHTLKVDGIRPEATNAIRNVRFTHGDTNYESRDTGVGHAIPFAAEIYHRGTNIWEQCQVSGFLDNGIYVSNNSGRNLVVGCRAHNNAGANVRVGPNDVVLNTKIVMDEHPGQPWAGLWLDGEISGGGQVVDGLHCINHVRKNTEIVRCTQAGPARLSNVHITDDGGDGRAIRVSDDAATRTTFENCTITDRSSPTVSDYAVYVRSSNVVFRDCSFDHTSQSDASRNGIFVDARGDAVDQLVLDNCEVDADVASLRFSDGGVDHTVDQSIFRALVTSDADATLSNVLWTGNRHYGETNFAGVRSDWKGDFNWGFEV</sequence>
<evidence type="ECO:0000259" key="2">
    <source>
        <dbReference type="Pfam" id="PF13229"/>
    </source>
</evidence>
<dbReference type="InterPro" id="IPR039448">
    <property type="entry name" value="Beta_helix"/>
</dbReference>
<name>A0ABD5P4H4_9EURY</name>